<proteinExistence type="predicted"/>
<gene>
    <name evidence="1" type="ORF">PANT1444_LOCUS16913</name>
</gene>
<reference evidence="1" key="1">
    <citation type="submission" date="2021-01" db="EMBL/GenBank/DDBJ databases">
        <authorList>
            <person name="Corre E."/>
            <person name="Pelletier E."/>
            <person name="Niang G."/>
            <person name="Scheremetjew M."/>
            <person name="Finn R."/>
            <person name="Kale V."/>
            <person name="Holt S."/>
            <person name="Cochrane G."/>
            <person name="Meng A."/>
            <person name="Brown T."/>
            <person name="Cohen L."/>
        </authorList>
    </citation>
    <scope>NUCLEOTIDE SEQUENCE</scope>
    <source>
        <strain evidence="1">CCMP1374</strain>
    </source>
</reference>
<protein>
    <submittedName>
        <fullName evidence="1">Uncharacterized protein</fullName>
    </submittedName>
</protein>
<evidence type="ECO:0000313" key="1">
    <source>
        <dbReference type="EMBL" id="CAD8502957.1"/>
    </source>
</evidence>
<name>A0A7S0HUW1_9EUKA</name>
<dbReference type="AlphaFoldDB" id="A0A7S0HUW1"/>
<accession>A0A7S0HUW1</accession>
<dbReference type="EMBL" id="HBEP01029861">
    <property type="protein sequence ID" value="CAD8502957.1"/>
    <property type="molecule type" value="Transcribed_RNA"/>
</dbReference>
<sequence length="197" mass="21272">MTYARVRLDTLFIAPPPPAALALARRPHAVVVPSGDEWGDARQPVGVGVSDRMMVGGAAAFRADAQVWLSMCDNPGNIVQPGYVTETVTREHFKRLGLIIFQLPFAYCSVSQSGYCRYAEHLSISVGLQGAGLLRQHPELCACDNAPLWGWDACRVAPDKHGVCISNIQTAAMREADPGFCKLARQCVEGAAAAQEY</sequence>
<organism evidence="1">
    <name type="scientific">Phaeocystis antarctica</name>
    <dbReference type="NCBI Taxonomy" id="33657"/>
    <lineage>
        <taxon>Eukaryota</taxon>
        <taxon>Haptista</taxon>
        <taxon>Haptophyta</taxon>
        <taxon>Prymnesiophyceae</taxon>
        <taxon>Phaeocystales</taxon>
        <taxon>Phaeocystaceae</taxon>
        <taxon>Phaeocystis</taxon>
    </lineage>
</organism>